<sequence>MNRWLLSLGALLLTLLAASQWQNQRLLQTLAHQQQRLGEAQATLTTRDAQINQLKQQIQQRERAELALRQALNGAQGLTLQREKRLQELLNENKKLRDWYRTGLPDDVIRLHQRPAFARPGDYLRWLSESQQLPHPR</sequence>
<keyword evidence="4" id="KW-1185">Reference proteome</keyword>
<dbReference type="RefSeq" id="WP_160028247.1">
    <property type="nucleotide sequence ID" value="NZ_CP041764.1"/>
</dbReference>
<name>A0ABX6GJQ9_9GAMM</name>
<dbReference type="InterPro" id="IPR020000">
    <property type="entry name" value="Phage_P2_LysB"/>
</dbReference>
<feature type="coiled-coil region" evidence="1">
    <location>
        <begin position="23"/>
        <end position="74"/>
    </location>
</feature>
<dbReference type="EMBL" id="CP041764">
    <property type="protein sequence ID" value="QHA86508.1"/>
    <property type="molecule type" value="Genomic_DNA"/>
</dbReference>
<feature type="signal peptide" evidence="2">
    <location>
        <begin position="1"/>
        <end position="23"/>
    </location>
</feature>
<dbReference type="NCBIfam" id="TIGR03495">
    <property type="entry name" value="phage_LysB"/>
    <property type="match status" value="1"/>
</dbReference>
<evidence type="ECO:0000313" key="4">
    <source>
        <dbReference type="Proteomes" id="UP000430368"/>
    </source>
</evidence>
<protein>
    <submittedName>
        <fullName evidence="3">LysB family phage lysis regulatory protein</fullName>
    </submittedName>
</protein>
<feature type="chain" id="PRO_5046130045" evidence="2">
    <location>
        <begin position="24"/>
        <end position="137"/>
    </location>
</feature>
<keyword evidence="2" id="KW-0732">Signal</keyword>
<organism evidence="3 4">
    <name type="scientific">Serratia rhizosphaerae</name>
    <dbReference type="NCBI Taxonomy" id="2597702"/>
    <lineage>
        <taxon>Bacteria</taxon>
        <taxon>Pseudomonadati</taxon>
        <taxon>Pseudomonadota</taxon>
        <taxon>Gammaproteobacteria</taxon>
        <taxon>Enterobacterales</taxon>
        <taxon>Yersiniaceae</taxon>
        <taxon>Serratia</taxon>
    </lineage>
</organism>
<gene>
    <name evidence="3" type="ORF">FO014_05750</name>
</gene>
<proteinExistence type="predicted"/>
<accession>A0ABX6GJQ9</accession>
<reference evidence="3 4" key="1">
    <citation type="submission" date="2019-07" db="EMBL/GenBank/DDBJ databases">
        <title>Serratia dokdonensis sp. nov., an elicitor of systemic resistance in Nicotiana Tabacum.</title>
        <authorList>
            <person name="Son J.-S."/>
            <person name="Hwang Y.-J."/>
            <person name="Lee S.-Y."/>
            <person name="Ghim S.-Y."/>
        </authorList>
    </citation>
    <scope>NUCLEOTIDE SEQUENCE [LARGE SCALE GENOMIC DNA]</scope>
    <source>
        <strain evidence="3 4">KUDC3025</strain>
    </source>
</reference>
<keyword evidence="1" id="KW-0175">Coiled coil</keyword>
<dbReference type="Proteomes" id="UP000430368">
    <property type="component" value="Chromosome"/>
</dbReference>
<evidence type="ECO:0000256" key="1">
    <source>
        <dbReference type="SAM" id="Coils"/>
    </source>
</evidence>
<evidence type="ECO:0000256" key="2">
    <source>
        <dbReference type="SAM" id="SignalP"/>
    </source>
</evidence>
<evidence type="ECO:0000313" key="3">
    <source>
        <dbReference type="EMBL" id="QHA86508.1"/>
    </source>
</evidence>